<dbReference type="AlphaFoldDB" id="D5HBP2"/>
<feature type="compositionally biased region" description="Basic residues" evidence="1">
    <location>
        <begin position="53"/>
        <end position="70"/>
    </location>
</feature>
<protein>
    <submittedName>
        <fullName evidence="2">Uncharacterized protein</fullName>
    </submittedName>
</protein>
<name>D5HBP2_SALRM</name>
<dbReference type="EMBL" id="FP565814">
    <property type="protein sequence ID" value="CBH25447.1"/>
    <property type="molecule type" value="Genomic_DNA"/>
</dbReference>
<dbReference type="HOGENOM" id="CLU_2755545_0_0_10"/>
<reference evidence="2 3" key="1">
    <citation type="journal article" date="2010" name="ISME J.">
        <title>Fine-scale evolution: genomic, phenotypic and ecological differentiation in two coexisting Salinibacter ruber strains.</title>
        <authorList>
            <person name="Pena A."/>
            <person name="Teeling H."/>
            <person name="Huerta-Cepas J."/>
            <person name="Santos F."/>
            <person name="Yarza P."/>
            <person name="Brito-Echeverria J."/>
            <person name="Lucio M."/>
            <person name="Schmitt-Kopplin P."/>
            <person name="Meseguer I."/>
            <person name="Schenowitz C."/>
            <person name="Dossat C."/>
            <person name="Barbe V."/>
            <person name="Dopazo J."/>
            <person name="Rossello-Mora R."/>
            <person name="Schuler M."/>
            <person name="Glockner F.O."/>
            <person name="Amann R."/>
            <person name="Gabaldon T."/>
            <person name="Anton J."/>
        </authorList>
    </citation>
    <scope>NUCLEOTIDE SEQUENCE [LARGE SCALE GENOMIC DNA]</scope>
    <source>
        <strain evidence="2 3">M8</strain>
    </source>
</reference>
<organism evidence="2 3">
    <name type="scientific">Salinibacter ruber (strain M8)</name>
    <dbReference type="NCBI Taxonomy" id="761659"/>
    <lineage>
        <taxon>Bacteria</taxon>
        <taxon>Pseudomonadati</taxon>
        <taxon>Rhodothermota</taxon>
        <taxon>Rhodothermia</taxon>
        <taxon>Rhodothermales</taxon>
        <taxon>Salinibacteraceae</taxon>
        <taxon>Salinibacter</taxon>
    </lineage>
</organism>
<reference evidence="3" key="2">
    <citation type="submission" date="2010-04" db="EMBL/GenBank/DDBJ databases">
        <title>Genome sequence of Salinibacter ruber M8.</title>
        <authorList>
            <consortium name="Genoscope"/>
        </authorList>
    </citation>
    <scope>NUCLEOTIDE SEQUENCE [LARGE SCALE GENOMIC DNA]</scope>
    <source>
        <strain evidence="3">M8</strain>
    </source>
</reference>
<gene>
    <name evidence="2" type="ordered locus">SRM_02526</name>
</gene>
<sequence>MFFRTGGMPSLLALPGTPMAGTPTGVRFGVTPARRLLFPLGHRGGPFRGGATARHKKAPRRRRPRRDKEV</sequence>
<feature type="region of interest" description="Disordered" evidence="1">
    <location>
        <begin position="39"/>
        <end position="70"/>
    </location>
</feature>
<dbReference type="KEGG" id="srm:SRM_02526"/>
<proteinExistence type="predicted"/>
<feature type="region of interest" description="Disordered" evidence="1">
    <location>
        <begin position="1"/>
        <end position="25"/>
    </location>
</feature>
<accession>D5HBP2</accession>
<dbReference type="Proteomes" id="UP000000933">
    <property type="component" value="Chromosome"/>
</dbReference>
<evidence type="ECO:0000313" key="3">
    <source>
        <dbReference type="Proteomes" id="UP000000933"/>
    </source>
</evidence>
<evidence type="ECO:0000256" key="1">
    <source>
        <dbReference type="SAM" id="MobiDB-lite"/>
    </source>
</evidence>
<evidence type="ECO:0000313" key="2">
    <source>
        <dbReference type="EMBL" id="CBH25447.1"/>
    </source>
</evidence>